<dbReference type="GO" id="GO:0016491">
    <property type="term" value="F:oxidoreductase activity"/>
    <property type="evidence" value="ECO:0007669"/>
    <property type="project" value="InterPro"/>
</dbReference>
<proteinExistence type="predicted"/>
<dbReference type="SUPFAM" id="SSF56003">
    <property type="entry name" value="Molybdenum cofactor-binding domain"/>
    <property type="match status" value="1"/>
</dbReference>
<dbReference type="InterPro" id="IPR037165">
    <property type="entry name" value="AldOxase/xan_DH_Mopterin-bd_sf"/>
</dbReference>
<dbReference type="PANTHER" id="PTHR11908">
    <property type="entry name" value="XANTHINE DEHYDROGENASE"/>
    <property type="match status" value="1"/>
</dbReference>
<feature type="non-terminal residue" evidence="3">
    <location>
        <position position="266"/>
    </location>
</feature>
<feature type="domain" description="Aldehyde oxidase/xanthine dehydrogenase second molybdopterin binding" evidence="2">
    <location>
        <begin position="29"/>
        <end position="266"/>
    </location>
</feature>
<gene>
    <name evidence="3" type="ORF">S12H4_38674</name>
</gene>
<dbReference type="InterPro" id="IPR016208">
    <property type="entry name" value="Ald_Oxase/xanthine_DH-like"/>
</dbReference>
<evidence type="ECO:0000313" key="3">
    <source>
        <dbReference type="EMBL" id="GAI94105.1"/>
    </source>
</evidence>
<accession>X1U2S1</accession>
<feature type="non-terminal residue" evidence="3">
    <location>
        <position position="1"/>
    </location>
</feature>
<sequence length="266" mass="29354">DVTPMRLKITSCGLEDCINSVKQKLNWTEKRGKRKGKGVGMGSLIHVAGGARVYKSDGHGMIVKVDQNGHIDVLDSGTDQGQGSPTIISQMVAETLGFRPEDVSLTLGDTGLCLWDAGTHASRHTFMAGNAAVRACEKVKQQILELAVENIPKVVKSGFRRKKRNDPDFVEPDLDYTLISKPEYLDIRDRMVFPKNDPEHPFFRVEVSQIIRDALHVGTGESKVVMAEAFYDPPTEMLDREMKGNLSCTYAFGTTGIEVEVDEKTG</sequence>
<dbReference type="AlphaFoldDB" id="X1U2S1"/>
<comment type="caution">
    <text evidence="3">The sequence shown here is derived from an EMBL/GenBank/DDBJ whole genome shotgun (WGS) entry which is preliminary data.</text>
</comment>
<dbReference type="InterPro" id="IPR046867">
    <property type="entry name" value="AldOxase/xan_DH_MoCoBD2"/>
</dbReference>
<dbReference type="PANTHER" id="PTHR11908:SF132">
    <property type="entry name" value="ALDEHYDE OXIDASE 1-RELATED"/>
    <property type="match status" value="1"/>
</dbReference>
<keyword evidence="1" id="KW-0500">Molybdenum</keyword>
<evidence type="ECO:0000259" key="2">
    <source>
        <dbReference type="Pfam" id="PF20256"/>
    </source>
</evidence>
<dbReference type="Pfam" id="PF20256">
    <property type="entry name" value="MoCoBD_2"/>
    <property type="match status" value="1"/>
</dbReference>
<dbReference type="GO" id="GO:0005506">
    <property type="term" value="F:iron ion binding"/>
    <property type="evidence" value="ECO:0007669"/>
    <property type="project" value="InterPro"/>
</dbReference>
<name>X1U2S1_9ZZZZ</name>
<reference evidence="3" key="1">
    <citation type="journal article" date="2014" name="Front. Microbiol.">
        <title>High frequency of phylogenetically diverse reductive dehalogenase-homologous genes in deep subseafloor sedimentary metagenomes.</title>
        <authorList>
            <person name="Kawai M."/>
            <person name="Futagami T."/>
            <person name="Toyoda A."/>
            <person name="Takaki Y."/>
            <person name="Nishi S."/>
            <person name="Hori S."/>
            <person name="Arai W."/>
            <person name="Tsubouchi T."/>
            <person name="Morono Y."/>
            <person name="Uchiyama I."/>
            <person name="Ito T."/>
            <person name="Fujiyama A."/>
            <person name="Inagaki F."/>
            <person name="Takami H."/>
        </authorList>
    </citation>
    <scope>NUCLEOTIDE SEQUENCE</scope>
    <source>
        <strain evidence="3">Expedition CK06-06</strain>
    </source>
</reference>
<evidence type="ECO:0000256" key="1">
    <source>
        <dbReference type="ARBA" id="ARBA00022505"/>
    </source>
</evidence>
<organism evidence="3">
    <name type="scientific">marine sediment metagenome</name>
    <dbReference type="NCBI Taxonomy" id="412755"/>
    <lineage>
        <taxon>unclassified sequences</taxon>
        <taxon>metagenomes</taxon>
        <taxon>ecological metagenomes</taxon>
    </lineage>
</organism>
<dbReference type="Gene3D" id="3.30.365.10">
    <property type="entry name" value="Aldehyde oxidase/xanthine dehydrogenase, molybdopterin binding domain"/>
    <property type="match status" value="2"/>
</dbReference>
<protein>
    <recommendedName>
        <fullName evidence="2">Aldehyde oxidase/xanthine dehydrogenase second molybdopterin binding domain-containing protein</fullName>
    </recommendedName>
</protein>
<dbReference type="EMBL" id="BARW01023302">
    <property type="protein sequence ID" value="GAI94105.1"/>
    <property type="molecule type" value="Genomic_DNA"/>
</dbReference>